<evidence type="ECO:0000256" key="3">
    <source>
        <dbReference type="ARBA" id="ARBA00022448"/>
    </source>
</evidence>
<dbReference type="SUPFAM" id="SSF52540">
    <property type="entry name" value="P-loop containing nucleoside triphosphate hydrolases"/>
    <property type="match status" value="1"/>
</dbReference>
<dbReference type="Pfam" id="PF00005">
    <property type="entry name" value="ABC_tran"/>
    <property type="match status" value="1"/>
</dbReference>
<dbReference type="Proteomes" id="UP000236884">
    <property type="component" value="Chromosome"/>
</dbReference>
<sequence>MDVRSAAGDLDEAAKQKSQARLFWRSGRGFWRETQVAWWLTGGIVLFVLVQLWFQYKLNLWNRSIFDALEKKDGGAVWSLALSFGPLALGSIVTAIIIVYVRMRMQRRWRGWLTQNITNRWLNGGRYFQLNFMPGDHENPEHRLTEDMRVATEAPVDFATGILTAFLTATTFIGVLYFVGGSLEFDWGGSKVTIPAFLVIAVVAYCAIVSGSMTIIARSFVPVAAAKNQSEAEFRYALTRVRENGESIAILGGEEEEKAGLNKLLSRVVVAWQKMAAQYMRTTGVSHANFIIASVIPVILCSPKYLAGTMSLGEVMQAAAAFIQVQYAFNWIVDNYPKLAEWTASARRVGSLVQSLDNMDAIEKDDRVGLIKRTETDDVAIRLRNLQVNLSDGTVVVDDADIDVKPGEKILLAGESGSGKSTLVRAIAGLWPWGSGEIALKRDAKLFMMPQRPYIPIGTLRRAAAYPESPDSLEEKDLHEALEFVGLAHAAERLDEEDVVWSNVLSGGEQQRLSFARLLLHKPDIVVMDESTSALDTKSQNELLTRLNERMPDMALISVGHRAELEMFHDRKVNLVRKRGGAQLEDEDKADDMPIARGIDMLRKLWQRAEKAQSKAEKKPEPSGAK</sequence>
<dbReference type="Gene3D" id="3.40.50.300">
    <property type="entry name" value="P-loop containing nucleotide triphosphate hydrolases"/>
    <property type="match status" value="1"/>
</dbReference>
<dbReference type="GO" id="GO:0016887">
    <property type="term" value="F:ATP hydrolysis activity"/>
    <property type="evidence" value="ECO:0007669"/>
    <property type="project" value="InterPro"/>
</dbReference>
<dbReference type="Gene3D" id="1.20.1560.10">
    <property type="entry name" value="ABC transporter type 1, transmembrane domain"/>
    <property type="match status" value="1"/>
</dbReference>
<evidence type="ECO:0000256" key="7">
    <source>
        <dbReference type="ARBA" id="ARBA00022989"/>
    </source>
</evidence>
<evidence type="ECO:0000256" key="1">
    <source>
        <dbReference type="ARBA" id="ARBA00004651"/>
    </source>
</evidence>
<dbReference type="InterPro" id="IPR036640">
    <property type="entry name" value="ABC1_TM_sf"/>
</dbReference>
<feature type="transmembrane region" description="Helical" evidence="10">
    <location>
        <begin position="36"/>
        <end position="56"/>
    </location>
</feature>
<feature type="transmembrane region" description="Helical" evidence="10">
    <location>
        <begin position="76"/>
        <end position="101"/>
    </location>
</feature>
<dbReference type="InterPro" id="IPR011527">
    <property type="entry name" value="ABC1_TM_dom"/>
</dbReference>
<dbReference type="InterPro" id="IPR025662">
    <property type="entry name" value="Sigma_54_int_dom_ATP-bd_1"/>
</dbReference>
<accession>A0A0S3PS80</accession>
<keyword evidence="7 10" id="KW-1133">Transmembrane helix</keyword>
<dbReference type="RefSeq" id="WP_096353275.1">
    <property type="nucleotide sequence ID" value="NZ_AP014946.1"/>
</dbReference>
<dbReference type="OrthoDB" id="9810134at2"/>
<evidence type="ECO:0000256" key="8">
    <source>
        <dbReference type="ARBA" id="ARBA00023136"/>
    </source>
</evidence>
<comment type="similarity">
    <text evidence="2">Belongs to the ABC transporter superfamily.</text>
</comment>
<dbReference type="GO" id="GO:0140359">
    <property type="term" value="F:ABC-type transporter activity"/>
    <property type="evidence" value="ECO:0007669"/>
    <property type="project" value="InterPro"/>
</dbReference>
<comment type="subcellular location">
    <subcellularLocation>
        <location evidence="1">Cell membrane</location>
        <topology evidence="1">Multi-pass membrane protein</topology>
    </subcellularLocation>
</comment>
<evidence type="ECO:0000256" key="2">
    <source>
        <dbReference type="ARBA" id="ARBA00005417"/>
    </source>
</evidence>
<dbReference type="AlphaFoldDB" id="A0A0S3PS80"/>
<gene>
    <name evidence="13" type="primary">bacA_2</name>
    <name evidence="13" type="ORF">GJW-30_1_01332</name>
</gene>
<dbReference type="PANTHER" id="PTHR11384:SF59">
    <property type="entry name" value="LYSOSOMAL COBALAMIN TRANSPORTER ABCD4"/>
    <property type="match status" value="1"/>
</dbReference>
<dbReference type="GO" id="GO:0005524">
    <property type="term" value="F:ATP binding"/>
    <property type="evidence" value="ECO:0007669"/>
    <property type="project" value="UniProtKB-KW"/>
</dbReference>
<feature type="domain" description="ABC transmembrane type-1" evidence="12">
    <location>
        <begin position="43"/>
        <end position="341"/>
    </location>
</feature>
<keyword evidence="5" id="KW-0547">Nucleotide-binding</keyword>
<feature type="transmembrane region" description="Helical" evidence="10">
    <location>
        <begin position="158"/>
        <end position="180"/>
    </location>
</feature>
<dbReference type="GO" id="GO:0005886">
    <property type="term" value="C:plasma membrane"/>
    <property type="evidence" value="ECO:0007669"/>
    <property type="project" value="UniProtKB-SubCell"/>
</dbReference>
<dbReference type="SUPFAM" id="SSF90123">
    <property type="entry name" value="ABC transporter transmembrane region"/>
    <property type="match status" value="1"/>
</dbReference>
<keyword evidence="14" id="KW-1185">Reference proteome</keyword>
<evidence type="ECO:0000313" key="13">
    <source>
        <dbReference type="EMBL" id="BAT58805.1"/>
    </source>
</evidence>
<dbReference type="InterPro" id="IPR027417">
    <property type="entry name" value="P-loop_NTPase"/>
</dbReference>
<dbReference type="Pfam" id="PF06472">
    <property type="entry name" value="ABC_membrane_2"/>
    <property type="match status" value="1"/>
</dbReference>
<protein>
    <submittedName>
        <fullName evidence="13">Vitamin B12 transport ATP-binding protein BacA</fullName>
    </submittedName>
</protein>
<feature type="transmembrane region" description="Helical" evidence="10">
    <location>
        <begin position="192"/>
        <end position="217"/>
    </location>
</feature>
<proteinExistence type="inferred from homology"/>
<keyword evidence="8 10" id="KW-0472">Membrane</keyword>
<dbReference type="EMBL" id="AP014946">
    <property type="protein sequence ID" value="BAT58805.1"/>
    <property type="molecule type" value="Genomic_DNA"/>
</dbReference>
<organism evidence="13 14">
    <name type="scientific">Variibacter gotjawalensis</name>
    <dbReference type="NCBI Taxonomy" id="1333996"/>
    <lineage>
        <taxon>Bacteria</taxon>
        <taxon>Pseudomonadati</taxon>
        <taxon>Pseudomonadota</taxon>
        <taxon>Alphaproteobacteria</taxon>
        <taxon>Hyphomicrobiales</taxon>
        <taxon>Nitrobacteraceae</taxon>
        <taxon>Variibacter</taxon>
    </lineage>
</organism>
<dbReference type="InterPro" id="IPR003439">
    <property type="entry name" value="ABC_transporter-like_ATP-bd"/>
</dbReference>
<dbReference type="SMART" id="SM00382">
    <property type="entry name" value="AAA"/>
    <property type="match status" value="1"/>
</dbReference>
<name>A0A0S3PS80_9BRAD</name>
<dbReference type="PANTHER" id="PTHR11384">
    <property type="entry name" value="ATP-BINDING CASSETTE, SUB-FAMILY D MEMBER"/>
    <property type="match status" value="1"/>
</dbReference>
<evidence type="ECO:0000256" key="10">
    <source>
        <dbReference type="SAM" id="Phobius"/>
    </source>
</evidence>
<dbReference type="PROSITE" id="PS00211">
    <property type="entry name" value="ABC_TRANSPORTER_1"/>
    <property type="match status" value="1"/>
</dbReference>
<evidence type="ECO:0000256" key="4">
    <source>
        <dbReference type="ARBA" id="ARBA00022692"/>
    </source>
</evidence>
<keyword evidence="4 10" id="KW-0812">Transmembrane</keyword>
<keyword evidence="3" id="KW-0813">Transport</keyword>
<keyword evidence="6 13" id="KW-0067">ATP-binding</keyword>
<dbReference type="InterPro" id="IPR017871">
    <property type="entry name" value="ABC_transporter-like_CS"/>
</dbReference>
<evidence type="ECO:0000256" key="5">
    <source>
        <dbReference type="ARBA" id="ARBA00022741"/>
    </source>
</evidence>
<dbReference type="PROSITE" id="PS50929">
    <property type="entry name" value="ABC_TM1F"/>
    <property type="match status" value="1"/>
</dbReference>
<evidence type="ECO:0000259" key="11">
    <source>
        <dbReference type="PROSITE" id="PS50893"/>
    </source>
</evidence>
<dbReference type="InterPro" id="IPR050835">
    <property type="entry name" value="ABC_transporter_sub-D"/>
</dbReference>
<dbReference type="PROSITE" id="PS00675">
    <property type="entry name" value="SIGMA54_INTERACT_1"/>
    <property type="match status" value="1"/>
</dbReference>
<dbReference type="PROSITE" id="PS50893">
    <property type="entry name" value="ABC_TRANSPORTER_2"/>
    <property type="match status" value="1"/>
</dbReference>
<reference evidence="13 14" key="1">
    <citation type="submission" date="2015-08" db="EMBL/GenBank/DDBJ databases">
        <title>Investigation of the bacterial diversity of lava forest soil.</title>
        <authorList>
            <person name="Lee J.S."/>
        </authorList>
    </citation>
    <scope>NUCLEOTIDE SEQUENCE [LARGE SCALE GENOMIC DNA]</scope>
    <source>
        <strain evidence="13 14">GJW-30</strain>
    </source>
</reference>
<comment type="function">
    <text evidence="9">Involved in beta-(1--&gt;2)glucan export. Transmembrane domains (TMD) form a pore in the inner membrane and the ATP-binding domain (NBD) is responsible for energy generation.</text>
</comment>
<dbReference type="KEGG" id="vgo:GJW-30_1_01332"/>
<feature type="domain" description="ABC transporter" evidence="11">
    <location>
        <begin position="381"/>
        <end position="602"/>
    </location>
</feature>
<dbReference type="CDD" id="cd03223">
    <property type="entry name" value="ABCD_peroxisomal_ALDP"/>
    <property type="match status" value="1"/>
</dbReference>
<evidence type="ECO:0000256" key="9">
    <source>
        <dbReference type="ARBA" id="ARBA00024722"/>
    </source>
</evidence>
<evidence type="ECO:0000313" key="14">
    <source>
        <dbReference type="Proteomes" id="UP000236884"/>
    </source>
</evidence>
<evidence type="ECO:0000256" key="6">
    <source>
        <dbReference type="ARBA" id="ARBA00022840"/>
    </source>
</evidence>
<evidence type="ECO:0000259" key="12">
    <source>
        <dbReference type="PROSITE" id="PS50929"/>
    </source>
</evidence>
<dbReference type="InterPro" id="IPR003593">
    <property type="entry name" value="AAA+_ATPase"/>
</dbReference>